<accession>A0A8S5QQ07</accession>
<reference evidence="1" key="1">
    <citation type="journal article" date="2021" name="Proc. Natl. Acad. Sci. U.S.A.">
        <title>A Catalog of Tens of Thousands of Viruses from Human Metagenomes Reveals Hidden Associations with Chronic Diseases.</title>
        <authorList>
            <person name="Tisza M.J."/>
            <person name="Buck C.B."/>
        </authorList>
    </citation>
    <scope>NUCLEOTIDE SEQUENCE</scope>
    <source>
        <strain evidence="1">CtE6L85</strain>
    </source>
</reference>
<dbReference type="EMBL" id="BK015711">
    <property type="protein sequence ID" value="DAE21351.1"/>
    <property type="molecule type" value="Genomic_DNA"/>
</dbReference>
<proteinExistence type="predicted"/>
<evidence type="ECO:0000313" key="1">
    <source>
        <dbReference type="EMBL" id="DAE21351.1"/>
    </source>
</evidence>
<dbReference type="InterPro" id="IPR014998">
    <property type="entry name" value="DUF1848"/>
</dbReference>
<dbReference type="Gene3D" id="3.80.30.30">
    <property type="match status" value="1"/>
</dbReference>
<name>A0A8S5QQ07_9CAUD</name>
<organism evidence="1">
    <name type="scientific">Siphoviridae sp. ctE6L85</name>
    <dbReference type="NCBI Taxonomy" id="2826202"/>
    <lineage>
        <taxon>Viruses</taxon>
        <taxon>Duplodnaviria</taxon>
        <taxon>Heunggongvirae</taxon>
        <taxon>Uroviricota</taxon>
        <taxon>Caudoviricetes</taxon>
    </lineage>
</organism>
<dbReference type="Pfam" id="PF08902">
    <property type="entry name" value="DUF1848"/>
    <property type="match status" value="1"/>
</dbReference>
<evidence type="ECO:0008006" key="2">
    <source>
        <dbReference type="Google" id="ProtNLM"/>
    </source>
</evidence>
<protein>
    <recommendedName>
        <fullName evidence="2">DUF1848 domain-containing protein</fullName>
    </recommendedName>
</protein>
<sequence length="259" mass="28707">MAQYKIGITEAGDAGVDLSWVEKLDSVDAAILVTKCVSPDFFDAVLEHREKLVVHATITGYGHSVLEPNVPTPYEEFAAIMELVKAGFPMEKVVIRIDPIIPTEKGLSVAYRTIISFMEMGFQRYRVSVIDMYPHARNRFKEAGLPLPYGDSGFAPSKAQLLKVDNMLRQAKQFWEGLNNGKILRIESCAEPGLAEPIACGCISDYDLGLLGLSKDTEANGVGYQRNGCMCYAGKTELLKHKARCPHGCLYCYWKDMKG</sequence>